<feature type="chain" id="PRO_5004197721" description="Beta-lactamase-related domain-containing protein" evidence="2">
    <location>
        <begin position="20"/>
        <end position="469"/>
    </location>
</feature>
<evidence type="ECO:0000256" key="1">
    <source>
        <dbReference type="SAM" id="MobiDB-lite"/>
    </source>
</evidence>
<keyword evidence="5" id="KW-1185">Reference proteome</keyword>
<dbReference type="EMBL" id="AAPI01000005">
    <property type="protein sequence ID" value="EAS46707.1"/>
    <property type="molecule type" value="Genomic_DNA"/>
</dbReference>
<dbReference type="eggNOG" id="COG1680">
    <property type="taxonomic scope" value="Bacteria"/>
</dbReference>
<dbReference type="SUPFAM" id="SSF56601">
    <property type="entry name" value="beta-lactamase/transpeptidase-like"/>
    <property type="match status" value="1"/>
</dbReference>
<dbReference type="STRING" id="314287.GB2207_03684"/>
<proteinExistence type="predicted"/>
<dbReference type="PANTHER" id="PTHR43283:SF7">
    <property type="entry name" value="BETA-LACTAMASE-RELATED DOMAIN-CONTAINING PROTEIN"/>
    <property type="match status" value="1"/>
</dbReference>
<dbReference type="Pfam" id="PF00144">
    <property type="entry name" value="Beta-lactamase"/>
    <property type="match status" value="1"/>
</dbReference>
<organism evidence="4 5">
    <name type="scientific">gamma proteobacterium HTCC2207</name>
    <dbReference type="NCBI Taxonomy" id="314287"/>
    <lineage>
        <taxon>Bacteria</taxon>
        <taxon>Pseudomonadati</taxon>
        <taxon>Pseudomonadota</taxon>
        <taxon>Gammaproteobacteria</taxon>
        <taxon>Cellvibrionales</taxon>
        <taxon>Porticoccaceae</taxon>
        <taxon>SAR92 clade</taxon>
    </lineage>
</organism>
<keyword evidence="2" id="KW-0732">Signal</keyword>
<protein>
    <recommendedName>
        <fullName evidence="3">Beta-lactamase-related domain-containing protein</fullName>
    </recommendedName>
</protein>
<evidence type="ECO:0000259" key="3">
    <source>
        <dbReference type="Pfam" id="PF00144"/>
    </source>
</evidence>
<gene>
    <name evidence="4" type="ORF">GB2207_03684</name>
</gene>
<dbReference type="HOGENOM" id="CLU_608191_0_0_6"/>
<name>Q1YRA1_9GAMM</name>
<dbReference type="InterPro" id="IPR050789">
    <property type="entry name" value="Diverse_Enzym_Activities"/>
</dbReference>
<evidence type="ECO:0000256" key="2">
    <source>
        <dbReference type="SAM" id="SignalP"/>
    </source>
</evidence>
<feature type="domain" description="Beta-lactamase-related" evidence="3">
    <location>
        <begin position="84"/>
        <end position="407"/>
    </location>
</feature>
<reference evidence="4 5" key="1">
    <citation type="submission" date="2006-03" db="EMBL/GenBank/DDBJ databases">
        <authorList>
            <person name="Giovannoni S.J."/>
            <person name="Cho J.-C."/>
            <person name="Ferriera S."/>
            <person name="Johnson J."/>
            <person name="Kravitz S."/>
            <person name="Halpern A."/>
            <person name="Remington K."/>
            <person name="Beeson K."/>
            <person name="Tran B."/>
            <person name="Rogers Y.-H."/>
            <person name="Friedman R."/>
            <person name="Venter J.C."/>
        </authorList>
    </citation>
    <scope>NUCLEOTIDE SEQUENCE [LARGE SCALE GENOMIC DNA]</scope>
    <source>
        <strain evidence="4 5">HTCC2207</strain>
    </source>
</reference>
<dbReference type="InterPro" id="IPR001466">
    <property type="entry name" value="Beta-lactam-related"/>
</dbReference>
<dbReference type="InterPro" id="IPR012338">
    <property type="entry name" value="Beta-lactam/transpept-like"/>
</dbReference>
<feature type="region of interest" description="Disordered" evidence="1">
    <location>
        <begin position="26"/>
        <end position="48"/>
    </location>
</feature>
<sequence length="469" mass="50892">MFKTLIRSLFLIFFLTLLASCGGGSGSSAPANPPASPDTETEETPEVVESVVWQEATPESVGMDSGALEQAFDQAFIDGSFTQAALVIKDDKLVYERYRGILPTEAASVSAGSTLDSQATYGTRDKDSLATSWSTAKSFTSVMIAIAIEQGFIESLSEPAATYIDEWQGDDRATITIRNLLDMRSGLPVACYDFVEQALSTCTSAAGSGGGLVFSEDQMSGCINRQLAETNVSQPWYTYGPTWQSGYWLYSNCDTMVLGEILYRATGQDLQTYADLHLFSKIGMQAQWWRDNQGTSQVDGNYLAYCCLDATPRDFARFGQLLLNNGVWDNEQVIPSAYIDSIKNITVDSVVTEIAGGVFSYGLKFWTISAAPQEDGSVYPPQNTLISTVGFDGQYITIDFDNNIVVVRNGLYSPILAVSDERKMTISASDPSQSNLVGSLPAGIALTAPLNYSHQRLLYGVKNALNPAQ</sequence>
<accession>Q1YRA1</accession>
<evidence type="ECO:0000313" key="4">
    <source>
        <dbReference type="EMBL" id="EAS46707.1"/>
    </source>
</evidence>
<dbReference type="Proteomes" id="UP000005555">
    <property type="component" value="Unassembled WGS sequence"/>
</dbReference>
<dbReference type="PROSITE" id="PS51257">
    <property type="entry name" value="PROKAR_LIPOPROTEIN"/>
    <property type="match status" value="1"/>
</dbReference>
<comment type="caution">
    <text evidence="4">The sequence shown here is derived from an EMBL/GenBank/DDBJ whole genome shotgun (WGS) entry which is preliminary data.</text>
</comment>
<dbReference type="AlphaFoldDB" id="Q1YRA1"/>
<dbReference type="PANTHER" id="PTHR43283">
    <property type="entry name" value="BETA-LACTAMASE-RELATED"/>
    <property type="match status" value="1"/>
</dbReference>
<dbReference type="OrthoDB" id="9814204at2"/>
<dbReference type="Gene3D" id="3.40.710.10">
    <property type="entry name" value="DD-peptidase/beta-lactamase superfamily"/>
    <property type="match status" value="1"/>
</dbReference>
<feature type="signal peptide" evidence="2">
    <location>
        <begin position="1"/>
        <end position="19"/>
    </location>
</feature>
<evidence type="ECO:0000313" key="5">
    <source>
        <dbReference type="Proteomes" id="UP000005555"/>
    </source>
</evidence>